<evidence type="ECO:0000256" key="2">
    <source>
        <dbReference type="ARBA" id="ARBA00003921"/>
    </source>
</evidence>
<dbReference type="HAMAP" id="MF_00037">
    <property type="entry name" value="MurB"/>
    <property type="match status" value="1"/>
</dbReference>
<dbReference type="InterPro" id="IPR003170">
    <property type="entry name" value="MurB"/>
</dbReference>
<dbReference type="Pfam" id="PF01565">
    <property type="entry name" value="FAD_binding_4"/>
    <property type="match status" value="1"/>
</dbReference>
<reference evidence="21 22" key="1">
    <citation type="journal article" date="2017" name="Water Res.">
        <title>Comammox in drinking water systems.</title>
        <authorList>
            <person name="Wang Y."/>
            <person name="Ma L."/>
            <person name="Mao Y."/>
            <person name="Jiang X."/>
            <person name="Xia Y."/>
            <person name="Yu K."/>
            <person name="Li B."/>
            <person name="Zhang T."/>
        </authorList>
    </citation>
    <scope>NUCLEOTIDE SEQUENCE [LARGE SCALE GENOMIC DNA]</scope>
    <source>
        <strain evidence="21">SG_bin8</strain>
    </source>
</reference>
<evidence type="ECO:0000256" key="18">
    <source>
        <dbReference type="ARBA" id="ARBA00048914"/>
    </source>
</evidence>
<proteinExistence type="inferred from homology"/>
<comment type="caution">
    <text evidence="21">The sequence shown here is derived from an EMBL/GenBank/DDBJ whole genome shotgun (WGS) entry which is preliminary data.</text>
</comment>
<dbReference type="PANTHER" id="PTHR21071">
    <property type="entry name" value="UDP-N-ACETYLENOLPYRUVOYLGLUCOSAMINE REDUCTASE"/>
    <property type="match status" value="1"/>
</dbReference>
<evidence type="ECO:0000256" key="13">
    <source>
        <dbReference type="ARBA" id="ARBA00022984"/>
    </source>
</evidence>
<evidence type="ECO:0000256" key="17">
    <source>
        <dbReference type="ARBA" id="ARBA00031026"/>
    </source>
</evidence>
<dbReference type="Proteomes" id="UP000192872">
    <property type="component" value="Unassembled WGS sequence"/>
</dbReference>
<dbReference type="Gene3D" id="3.30.465.10">
    <property type="match status" value="1"/>
</dbReference>
<dbReference type="PANTHER" id="PTHR21071:SF4">
    <property type="entry name" value="UDP-N-ACETYLENOLPYRUVOYLGLUCOSAMINE REDUCTASE"/>
    <property type="match status" value="1"/>
</dbReference>
<keyword evidence="7 19" id="KW-0963">Cytoplasm</keyword>
<dbReference type="SUPFAM" id="SSF56194">
    <property type="entry name" value="Uridine diphospho-N-Acetylenolpyruvylglucosamine reductase, MurB, C-terminal domain"/>
    <property type="match status" value="1"/>
</dbReference>
<keyword evidence="9 19" id="KW-0285">Flavoprotein</keyword>
<dbReference type="InterPro" id="IPR006094">
    <property type="entry name" value="Oxid_FAD_bind_N"/>
</dbReference>
<dbReference type="InterPro" id="IPR036635">
    <property type="entry name" value="MurB_C_sf"/>
</dbReference>
<dbReference type="PROSITE" id="PS51387">
    <property type="entry name" value="FAD_PCMH"/>
    <property type="match status" value="1"/>
</dbReference>
<dbReference type="NCBIfam" id="NF010480">
    <property type="entry name" value="PRK13905.1"/>
    <property type="match status" value="1"/>
</dbReference>
<dbReference type="STRING" id="1827387.A4S15_08815"/>
<evidence type="ECO:0000256" key="1">
    <source>
        <dbReference type="ARBA" id="ARBA00001974"/>
    </source>
</evidence>
<dbReference type="InterPro" id="IPR016166">
    <property type="entry name" value="FAD-bd_PCMH"/>
</dbReference>
<evidence type="ECO:0000313" key="22">
    <source>
        <dbReference type="Proteomes" id="UP000192872"/>
    </source>
</evidence>
<keyword evidence="12 19" id="KW-0133">Cell shape</keyword>
<evidence type="ECO:0000313" key="21">
    <source>
        <dbReference type="EMBL" id="OQW52239.1"/>
    </source>
</evidence>
<keyword evidence="10 19" id="KW-0274">FAD</keyword>
<protein>
    <recommendedName>
        <fullName evidence="6 19">UDP-N-acetylenolpyruvoylglucosamine reductase</fullName>
        <ecNumber evidence="5 19">1.3.1.98</ecNumber>
    </recommendedName>
    <alternativeName>
        <fullName evidence="17 19">UDP-N-acetylmuramate dehydrogenase</fullName>
    </alternativeName>
</protein>
<dbReference type="InterPro" id="IPR011601">
    <property type="entry name" value="MurB_C"/>
</dbReference>
<dbReference type="GO" id="GO:0008360">
    <property type="term" value="P:regulation of cell shape"/>
    <property type="evidence" value="ECO:0007669"/>
    <property type="project" value="UniProtKB-KW"/>
</dbReference>
<dbReference type="Pfam" id="PF02873">
    <property type="entry name" value="MurB_C"/>
    <property type="match status" value="1"/>
</dbReference>
<feature type="active site" description="Proton donor" evidence="19">
    <location>
        <position position="231"/>
    </location>
</feature>
<dbReference type="UniPathway" id="UPA00219"/>
<evidence type="ECO:0000256" key="3">
    <source>
        <dbReference type="ARBA" id="ARBA00004496"/>
    </source>
</evidence>
<comment type="subcellular location">
    <subcellularLocation>
        <location evidence="3 19">Cytoplasm</location>
    </subcellularLocation>
</comment>
<evidence type="ECO:0000256" key="15">
    <source>
        <dbReference type="ARBA" id="ARBA00023306"/>
    </source>
</evidence>
<dbReference type="GO" id="GO:0071555">
    <property type="term" value="P:cell wall organization"/>
    <property type="evidence" value="ECO:0007669"/>
    <property type="project" value="UniProtKB-KW"/>
</dbReference>
<dbReference type="Gene3D" id="3.30.43.10">
    <property type="entry name" value="Uridine Diphospho-n-acetylenolpyruvylglucosamine Reductase, domain 2"/>
    <property type="match status" value="1"/>
</dbReference>
<evidence type="ECO:0000256" key="8">
    <source>
        <dbReference type="ARBA" id="ARBA00022618"/>
    </source>
</evidence>
<evidence type="ECO:0000256" key="5">
    <source>
        <dbReference type="ARBA" id="ARBA00012518"/>
    </source>
</evidence>
<comment type="function">
    <text evidence="2 19">Cell wall formation.</text>
</comment>
<keyword evidence="8 19" id="KW-0132">Cell division</keyword>
<feature type="active site" evidence="19">
    <location>
        <position position="301"/>
    </location>
</feature>
<name>A0A1W9HXS9_9HYPH</name>
<evidence type="ECO:0000256" key="14">
    <source>
        <dbReference type="ARBA" id="ARBA00023002"/>
    </source>
</evidence>
<evidence type="ECO:0000259" key="20">
    <source>
        <dbReference type="PROSITE" id="PS51387"/>
    </source>
</evidence>
<gene>
    <name evidence="19" type="primary">murB</name>
    <name evidence="21" type="ORF">A4S15_08815</name>
</gene>
<evidence type="ECO:0000256" key="16">
    <source>
        <dbReference type="ARBA" id="ARBA00023316"/>
    </source>
</evidence>
<organism evidence="21 22">
    <name type="scientific">Candidatus Raskinella chloraquaticus</name>
    <dbReference type="NCBI Taxonomy" id="1951219"/>
    <lineage>
        <taxon>Bacteria</taxon>
        <taxon>Pseudomonadati</taxon>
        <taxon>Pseudomonadota</taxon>
        <taxon>Alphaproteobacteria</taxon>
        <taxon>Hyphomicrobiales</taxon>
        <taxon>Phreatobacteraceae</taxon>
        <taxon>Candidatus Raskinella</taxon>
    </lineage>
</organism>
<feature type="active site" evidence="19">
    <location>
        <position position="182"/>
    </location>
</feature>
<dbReference type="RefSeq" id="WP_376801402.1">
    <property type="nucleotide sequence ID" value="NZ_DBNB01000021.1"/>
</dbReference>
<keyword evidence="16 19" id="KW-0961">Cell wall biogenesis/degradation</keyword>
<keyword evidence="13 19" id="KW-0573">Peptidoglycan synthesis</keyword>
<dbReference type="GO" id="GO:0005829">
    <property type="term" value="C:cytosol"/>
    <property type="evidence" value="ECO:0007669"/>
    <property type="project" value="TreeGrafter"/>
</dbReference>
<evidence type="ECO:0000256" key="11">
    <source>
        <dbReference type="ARBA" id="ARBA00022857"/>
    </source>
</evidence>
<dbReference type="InterPro" id="IPR036318">
    <property type="entry name" value="FAD-bd_PCMH-like_sf"/>
</dbReference>
<dbReference type="GO" id="GO:0008762">
    <property type="term" value="F:UDP-N-acetylmuramate dehydrogenase activity"/>
    <property type="evidence" value="ECO:0007669"/>
    <property type="project" value="UniProtKB-UniRule"/>
</dbReference>
<keyword evidence="15 19" id="KW-0131">Cell cycle</keyword>
<dbReference type="InterPro" id="IPR016169">
    <property type="entry name" value="FAD-bd_PCMH_sub2"/>
</dbReference>
<dbReference type="GO" id="GO:0071949">
    <property type="term" value="F:FAD binding"/>
    <property type="evidence" value="ECO:0007669"/>
    <property type="project" value="InterPro"/>
</dbReference>
<keyword evidence="14 19" id="KW-0560">Oxidoreductase</keyword>
<dbReference type="GO" id="GO:0051301">
    <property type="term" value="P:cell division"/>
    <property type="evidence" value="ECO:0007669"/>
    <property type="project" value="UniProtKB-KW"/>
</dbReference>
<dbReference type="AlphaFoldDB" id="A0A1W9HXS9"/>
<sequence>MGAFGDRLALELSSAMPGLRGRLVANAAMSDLTWFRVGGPAEVLFSPVDEDDLALFLSRCSLDVPLTIVGVGSNLLVRDGGIAGVVIRLGGKAFGSIDIAPDGALSAGAAALDMRVAKMAAEAGRGGLAFFAGIPGSVGGALSMNAGAHGVETGQVLMRARGLTRSGELHDLTSLEMNFSYRRSEPAIDLIYTSAVFATTASTIAGERAAISEIEAVRASTQPVKTRTGGSTFKNPPGYSAWKLIDEAGLRGFRSGGAHMSQLHTNFVINDEGATAFDIESLGETVRARVFAQSGIKLEWEIKRIGEFRDGQSLK</sequence>
<evidence type="ECO:0000256" key="12">
    <source>
        <dbReference type="ARBA" id="ARBA00022960"/>
    </source>
</evidence>
<dbReference type="GO" id="GO:0009252">
    <property type="term" value="P:peptidoglycan biosynthetic process"/>
    <property type="evidence" value="ECO:0007669"/>
    <property type="project" value="UniProtKB-UniRule"/>
</dbReference>
<feature type="domain" description="FAD-binding PCMH-type" evidence="20">
    <location>
        <begin position="36"/>
        <end position="202"/>
    </location>
</feature>
<dbReference type="InterPro" id="IPR016167">
    <property type="entry name" value="FAD-bd_PCMH_sub1"/>
</dbReference>
<dbReference type="NCBIfam" id="TIGR00179">
    <property type="entry name" value="murB"/>
    <property type="match status" value="1"/>
</dbReference>
<dbReference type="EC" id="1.3.1.98" evidence="5 19"/>
<comment type="cofactor">
    <cofactor evidence="1 19">
        <name>FAD</name>
        <dbReference type="ChEBI" id="CHEBI:57692"/>
    </cofactor>
</comment>
<dbReference type="EMBL" id="LWDL01000015">
    <property type="protein sequence ID" value="OQW52239.1"/>
    <property type="molecule type" value="Genomic_DNA"/>
</dbReference>
<evidence type="ECO:0000256" key="6">
    <source>
        <dbReference type="ARBA" id="ARBA00015188"/>
    </source>
</evidence>
<evidence type="ECO:0000256" key="9">
    <source>
        <dbReference type="ARBA" id="ARBA00022630"/>
    </source>
</evidence>
<comment type="catalytic activity">
    <reaction evidence="18 19">
        <text>UDP-N-acetyl-alpha-D-muramate + NADP(+) = UDP-N-acetyl-3-O-(1-carboxyvinyl)-alpha-D-glucosamine + NADPH + H(+)</text>
        <dbReference type="Rhea" id="RHEA:12248"/>
        <dbReference type="ChEBI" id="CHEBI:15378"/>
        <dbReference type="ChEBI" id="CHEBI:57783"/>
        <dbReference type="ChEBI" id="CHEBI:58349"/>
        <dbReference type="ChEBI" id="CHEBI:68483"/>
        <dbReference type="ChEBI" id="CHEBI:70757"/>
        <dbReference type="EC" id="1.3.1.98"/>
    </reaction>
</comment>
<dbReference type="SUPFAM" id="SSF56176">
    <property type="entry name" value="FAD-binding/transporter-associated domain-like"/>
    <property type="match status" value="1"/>
</dbReference>
<dbReference type="Gene3D" id="3.90.78.10">
    <property type="entry name" value="UDP-N-acetylenolpyruvoylglucosamine reductase, C-terminal domain"/>
    <property type="match status" value="1"/>
</dbReference>
<evidence type="ECO:0000256" key="7">
    <source>
        <dbReference type="ARBA" id="ARBA00022490"/>
    </source>
</evidence>
<evidence type="ECO:0000256" key="10">
    <source>
        <dbReference type="ARBA" id="ARBA00022827"/>
    </source>
</evidence>
<comment type="pathway">
    <text evidence="4 19">Cell wall biogenesis; peptidoglycan biosynthesis.</text>
</comment>
<accession>A0A1W9HXS9</accession>
<comment type="similarity">
    <text evidence="19">Belongs to the MurB family.</text>
</comment>
<evidence type="ECO:0000256" key="19">
    <source>
        <dbReference type="HAMAP-Rule" id="MF_00037"/>
    </source>
</evidence>
<evidence type="ECO:0000256" key="4">
    <source>
        <dbReference type="ARBA" id="ARBA00004752"/>
    </source>
</evidence>
<keyword evidence="11 19" id="KW-0521">NADP</keyword>